<gene>
    <name evidence="3" type="ORF">F0562_025009</name>
</gene>
<evidence type="ECO:0000259" key="2">
    <source>
        <dbReference type="PROSITE" id="PS50222"/>
    </source>
</evidence>
<name>A0A5J5BEL5_9ASTE</name>
<reference evidence="3 4" key="1">
    <citation type="submission" date="2019-09" db="EMBL/GenBank/DDBJ databases">
        <title>A chromosome-level genome assembly of the Chinese tupelo Nyssa sinensis.</title>
        <authorList>
            <person name="Yang X."/>
            <person name="Kang M."/>
            <person name="Yang Y."/>
            <person name="Xiong H."/>
            <person name="Wang M."/>
            <person name="Zhang Z."/>
            <person name="Wang Z."/>
            <person name="Wu H."/>
            <person name="Ma T."/>
            <person name="Liu J."/>
            <person name="Xi Z."/>
        </authorList>
    </citation>
    <scope>NUCLEOTIDE SEQUENCE [LARGE SCALE GENOMIC DNA]</scope>
    <source>
        <strain evidence="3">J267</strain>
        <tissue evidence="3">Leaf</tissue>
    </source>
</reference>
<dbReference type="OrthoDB" id="26525at2759"/>
<feature type="compositionally biased region" description="Basic and acidic residues" evidence="1">
    <location>
        <begin position="12"/>
        <end position="23"/>
    </location>
</feature>
<proteinExistence type="predicted"/>
<keyword evidence="4" id="KW-1185">Reference proteome</keyword>
<feature type="domain" description="EF-hand" evidence="2">
    <location>
        <begin position="148"/>
        <end position="163"/>
    </location>
</feature>
<sequence length="163" mass="18398">MDGGWFGGGEEEATRRREQSEAKNEDYFAVGDSRENLCRSEAFCHAVDCALDEVSKRGEILREGAMPRAAAVECGWAKKMARALLLLLRVAVAIDYSRREKNIDDGNLSREHVEMVMERLGISCNPEDKKLLETWGSSEIDNLFEKAPSSDEMREAFDVFDEN</sequence>
<protein>
    <recommendedName>
        <fullName evidence="2">EF-hand domain-containing protein</fullName>
    </recommendedName>
</protein>
<evidence type="ECO:0000256" key="1">
    <source>
        <dbReference type="SAM" id="MobiDB-lite"/>
    </source>
</evidence>
<dbReference type="Proteomes" id="UP000325577">
    <property type="component" value="Linkage Group LG13"/>
</dbReference>
<evidence type="ECO:0000313" key="4">
    <source>
        <dbReference type="Proteomes" id="UP000325577"/>
    </source>
</evidence>
<dbReference type="AlphaFoldDB" id="A0A5J5BEL5"/>
<dbReference type="GO" id="GO:0005509">
    <property type="term" value="F:calcium ion binding"/>
    <property type="evidence" value="ECO:0007669"/>
    <property type="project" value="InterPro"/>
</dbReference>
<evidence type="ECO:0000313" key="3">
    <source>
        <dbReference type="EMBL" id="KAA8541046.1"/>
    </source>
</evidence>
<feature type="region of interest" description="Disordered" evidence="1">
    <location>
        <begin position="1"/>
        <end position="23"/>
    </location>
</feature>
<accession>A0A5J5BEL5</accession>
<dbReference type="PROSITE" id="PS50222">
    <property type="entry name" value="EF_HAND_2"/>
    <property type="match status" value="1"/>
</dbReference>
<dbReference type="EMBL" id="CM018036">
    <property type="protein sequence ID" value="KAA8541046.1"/>
    <property type="molecule type" value="Genomic_DNA"/>
</dbReference>
<dbReference type="InterPro" id="IPR002048">
    <property type="entry name" value="EF_hand_dom"/>
</dbReference>
<organism evidence="3 4">
    <name type="scientific">Nyssa sinensis</name>
    <dbReference type="NCBI Taxonomy" id="561372"/>
    <lineage>
        <taxon>Eukaryota</taxon>
        <taxon>Viridiplantae</taxon>
        <taxon>Streptophyta</taxon>
        <taxon>Embryophyta</taxon>
        <taxon>Tracheophyta</taxon>
        <taxon>Spermatophyta</taxon>
        <taxon>Magnoliopsida</taxon>
        <taxon>eudicotyledons</taxon>
        <taxon>Gunneridae</taxon>
        <taxon>Pentapetalae</taxon>
        <taxon>asterids</taxon>
        <taxon>Cornales</taxon>
        <taxon>Nyssaceae</taxon>
        <taxon>Nyssa</taxon>
    </lineage>
</organism>